<sequence length="131" mass="14523">MHNPNTGRVLAIDDDPGIRNVLKRIFETGGYDAEIVSSGQEALALLFSTDHNTDDCPFGLILTDLGMPEMDGWSVAAAIRSRWLDVPVVLVTGWGDDVDNKKTKECQINEVISKPFNLHNLLELISKYTTH</sequence>
<dbReference type="GO" id="GO:0000160">
    <property type="term" value="P:phosphorelay signal transduction system"/>
    <property type="evidence" value="ECO:0007669"/>
    <property type="project" value="InterPro"/>
</dbReference>
<reference evidence="5" key="2">
    <citation type="journal article" date="2024" name="Nature">
        <title>Anoxygenic phototroph of the Chloroflexota uses a type I reaction centre.</title>
        <authorList>
            <person name="Tsuji J.M."/>
            <person name="Shaw N.A."/>
            <person name="Nagashima S."/>
            <person name="Venkiteswaran J.J."/>
            <person name="Schiff S.L."/>
            <person name="Watanabe T."/>
            <person name="Fukui M."/>
            <person name="Hanada S."/>
            <person name="Tank M."/>
            <person name="Neufeld J.D."/>
        </authorList>
    </citation>
    <scope>NUCLEOTIDE SEQUENCE</scope>
    <source>
        <strain evidence="5">L227-S17</strain>
    </source>
</reference>
<dbReference type="Proteomes" id="UP001431572">
    <property type="component" value="Chromosome 1"/>
</dbReference>
<organism evidence="4 6">
    <name type="scientific">Candidatus Chlorohelix allophototropha</name>
    <dbReference type="NCBI Taxonomy" id="3003348"/>
    <lineage>
        <taxon>Bacteria</taxon>
        <taxon>Bacillati</taxon>
        <taxon>Chloroflexota</taxon>
        <taxon>Chloroflexia</taxon>
        <taxon>Candidatus Chloroheliales</taxon>
        <taxon>Candidatus Chloroheliaceae</taxon>
        <taxon>Candidatus Chlorohelix</taxon>
    </lineage>
</organism>
<dbReference type="SMART" id="SM00448">
    <property type="entry name" value="REC"/>
    <property type="match status" value="1"/>
</dbReference>
<dbReference type="InterPro" id="IPR001789">
    <property type="entry name" value="Sig_transdc_resp-reg_receiver"/>
</dbReference>
<dbReference type="AlphaFoldDB" id="A0A8T7M3H9"/>
<feature type="modified residue" description="4-aspartylphosphate" evidence="2">
    <location>
        <position position="64"/>
    </location>
</feature>
<proteinExistence type="predicted"/>
<dbReference type="PANTHER" id="PTHR44591:SF3">
    <property type="entry name" value="RESPONSE REGULATORY DOMAIN-CONTAINING PROTEIN"/>
    <property type="match status" value="1"/>
</dbReference>
<evidence type="ECO:0000256" key="1">
    <source>
        <dbReference type="ARBA" id="ARBA00022553"/>
    </source>
</evidence>
<evidence type="ECO:0000313" key="6">
    <source>
        <dbReference type="Proteomes" id="UP000521676"/>
    </source>
</evidence>
<dbReference type="PROSITE" id="PS50110">
    <property type="entry name" value="RESPONSE_REGULATORY"/>
    <property type="match status" value="1"/>
</dbReference>
<evidence type="ECO:0000259" key="3">
    <source>
        <dbReference type="PROSITE" id="PS50110"/>
    </source>
</evidence>
<keyword evidence="1 2" id="KW-0597">Phosphoprotein</keyword>
<dbReference type="EMBL" id="CP128399">
    <property type="protein sequence ID" value="WJW66026.1"/>
    <property type="molecule type" value="Genomic_DNA"/>
</dbReference>
<evidence type="ECO:0000313" key="5">
    <source>
        <dbReference type="EMBL" id="WJW66026.1"/>
    </source>
</evidence>
<keyword evidence="7" id="KW-1185">Reference proteome</keyword>
<accession>A0A8T7M3H9</accession>
<dbReference type="SUPFAM" id="SSF52172">
    <property type="entry name" value="CheY-like"/>
    <property type="match status" value="1"/>
</dbReference>
<dbReference type="Proteomes" id="UP000521676">
    <property type="component" value="Unassembled WGS sequence"/>
</dbReference>
<reference evidence="4 6" key="1">
    <citation type="submission" date="2020-06" db="EMBL/GenBank/DDBJ databases">
        <title>Anoxygenic phototrophic Chloroflexota member uses a Type I reaction center.</title>
        <authorList>
            <person name="Tsuji J.M."/>
            <person name="Shaw N.A."/>
            <person name="Nagashima S."/>
            <person name="Venkiteswaran J."/>
            <person name="Schiff S.L."/>
            <person name="Hanada S."/>
            <person name="Tank M."/>
            <person name="Neufeld J.D."/>
        </authorList>
    </citation>
    <scope>NUCLEOTIDE SEQUENCE [LARGE SCALE GENOMIC DNA]</scope>
    <source>
        <strain evidence="4">L227-S17</strain>
    </source>
</reference>
<protein>
    <submittedName>
        <fullName evidence="4">Response regulator</fullName>
    </submittedName>
</protein>
<dbReference type="Pfam" id="PF00072">
    <property type="entry name" value="Response_reg"/>
    <property type="match status" value="1"/>
</dbReference>
<name>A0A8T7M3H9_9CHLR</name>
<dbReference type="RefSeq" id="WP_341467909.1">
    <property type="nucleotide sequence ID" value="NZ_CP128399.1"/>
</dbReference>
<dbReference type="PANTHER" id="PTHR44591">
    <property type="entry name" value="STRESS RESPONSE REGULATOR PROTEIN 1"/>
    <property type="match status" value="1"/>
</dbReference>
<dbReference type="InterPro" id="IPR011006">
    <property type="entry name" value="CheY-like_superfamily"/>
</dbReference>
<dbReference type="EMBL" id="JACATZ010000001">
    <property type="protein sequence ID" value="NWJ46656.1"/>
    <property type="molecule type" value="Genomic_DNA"/>
</dbReference>
<evidence type="ECO:0000313" key="7">
    <source>
        <dbReference type="Proteomes" id="UP001431572"/>
    </source>
</evidence>
<dbReference type="Gene3D" id="3.40.50.2300">
    <property type="match status" value="1"/>
</dbReference>
<feature type="domain" description="Response regulatory" evidence="3">
    <location>
        <begin position="8"/>
        <end position="129"/>
    </location>
</feature>
<dbReference type="InterPro" id="IPR050595">
    <property type="entry name" value="Bact_response_regulator"/>
</dbReference>
<evidence type="ECO:0000313" key="4">
    <source>
        <dbReference type="EMBL" id="NWJ46656.1"/>
    </source>
</evidence>
<gene>
    <name evidence="4" type="ORF">HXX08_12315</name>
    <name evidence="5" type="ORF">OZ401_001808</name>
</gene>
<evidence type="ECO:0000256" key="2">
    <source>
        <dbReference type="PROSITE-ProRule" id="PRU00169"/>
    </source>
</evidence>